<keyword evidence="5" id="KW-1185">Reference proteome</keyword>
<comment type="similarity">
    <text evidence="3">Belongs to the CheD family.</text>
</comment>
<dbReference type="Pfam" id="PF03975">
    <property type="entry name" value="CheD"/>
    <property type="match status" value="1"/>
</dbReference>
<proteinExistence type="inferred from homology"/>
<organism evidence="4 5">
    <name type="scientific">Pseudoponticoccus marisrubri</name>
    <dbReference type="NCBI Taxonomy" id="1685382"/>
    <lineage>
        <taxon>Bacteria</taxon>
        <taxon>Pseudomonadati</taxon>
        <taxon>Pseudomonadota</taxon>
        <taxon>Alphaproteobacteria</taxon>
        <taxon>Rhodobacterales</taxon>
        <taxon>Roseobacteraceae</taxon>
        <taxon>Pseudoponticoccus</taxon>
    </lineage>
</organism>
<reference evidence="4 5" key="1">
    <citation type="submission" date="2015-12" db="EMBL/GenBank/DDBJ databases">
        <authorList>
            <person name="Shamseldin A."/>
            <person name="Moawad H."/>
            <person name="Abd El-Rahim W.M."/>
            <person name="Sadowsky M.J."/>
        </authorList>
    </citation>
    <scope>NUCLEOTIDE SEQUENCE [LARGE SCALE GENOMIC DNA]</scope>
    <source>
        <strain evidence="4 5">SJ5A-1</strain>
    </source>
</reference>
<dbReference type="Gene3D" id="3.30.1330.200">
    <property type="match status" value="1"/>
</dbReference>
<evidence type="ECO:0000256" key="1">
    <source>
        <dbReference type="ARBA" id="ARBA00022500"/>
    </source>
</evidence>
<protein>
    <recommendedName>
        <fullName evidence="3">Probable chemoreceptor glutamine deamidase CheD</fullName>
        <ecNumber evidence="3">3.5.1.44</ecNumber>
    </recommendedName>
</protein>
<comment type="catalytic activity">
    <reaction evidence="3">
        <text>L-glutaminyl-[protein] + H2O = L-glutamyl-[protein] + NH4(+)</text>
        <dbReference type="Rhea" id="RHEA:16441"/>
        <dbReference type="Rhea" id="RHEA-COMP:10207"/>
        <dbReference type="Rhea" id="RHEA-COMP:10208"/>
        <dbReference type="ChEBI" id="CHEBI:15377"/>
        <dbReference type="ChEBI" id="CHEBI:28938"/>
        <dbReference type="ChEBI" id="CHEBI:29973"/>
        <dbReference type="ChEBI" id="CHEBI:30011"/>
        <dbReference type="EC" id="3.5.1.44"/>
    </reaction>
</comment>
<dbReference type="OrthoDB" id="9807202at2"/>
<name>A0A0W7WQK4_9RHOB</name>
<dbReference type="EC" id="3.5.1.44" evidence="3"/>
<dbReference type="InterPro" id="IPR038592">
    <property type="entry name" value="CheD-like_sf"/>
</dbReference>
<keyword evidence="2 3" id="KW-0378">Hydrolase</keyword>
<evidence type="ECO:0000313" key="4">
    <source>
        <dbReference type="EMBL" id="KUF12822.1"/>
    </source>
</evidence>
<dbReference type="GO" id="GO:0050568">
    <property type="term" value="F:protein-glutamine glutaminase activity"/>
    <property type="evidence" value="ECO:0007669"/>
    <property type="project" value="UniProtKB-UniRule"/>
</dbReference>
<dbReference type="RefSeq" id="WP_058860765.1">
    <property type="nucleotide sequence ID" value="NZ_LPXO01000001.1"/>
</dbReference>
<dbReference type="GO" id="GO:0006935">
    <property type="term" value="P:chemotaxis"/>
    <property type="evidence" value="ECO:0007669"/>
    <property type="project" value="UniProtKB-UniRule"/>
</dbReference>
<keyword evidence="1 3" id="KW-0145">Chemotaxis</keyword>
<evidence type="ECO:0000256" key="3">
    <source>
        <dbReference type="HAMAP-Rule" id="MF_01440"/>
    </source>
</evidence>
<accession>A0A0W7WQK4</accession>
<gene>
    <name evidence="3" type="primary">cheD</name>
    <name evidence="4" type="ORF">AVJ23_03690</name>
</gene>
<sequence>MPRPHGQKTTNVVQGEYAISEDPDEMLTTVLGSCVAVCMFDTGRGIGGMNHFLLPSRPGEAGANVRYGAYAMELLINGLLKRGAARDRLQAKMFGGASMIGNVRDIGAQNAAFARRFLADERIPCRAESLGGVCARRIRFWPVSGLARQMLVEGPVDRVAPPRPAAKPAPAFPAIELF</sequence>
<dbReference type="Proteomes" id="UP000054396">
    <property type="component" value="Unassembled WGS sequence"/>
</dbReference>
<dbReference type="CDD" id="cd16352">
    <property type="entry name" value="CheD"/>
    <property type="match status" value="1"/>
</dbReference>
<dbReference type="EMBL" id="LPXO01000001">
    <property type="protein sequence ID" value="KUF12822.1"/>
    <property type="molecule type" value="Genomic_DNA"/>
</dbReference>
<dbReference type="AlphaFoldDB" id="A0A0W7WQK4"/>
<dbReference type="PANTHER" id="PTHR35147">
    <property type="entry name" value="CHEMORECEPTOR GLUTAMINE DEAMIDASE CHED-RELATED"/>
    <property type="match status" value="1"/>
</dbReference>
<dbReference type="STRING" id="1685382.AVJ23_03690"/>
<dbReference type="SUPFAM" id="SSF64438">
    <property type="entry name" value="CNF1/YfiH-like putative cysteine hydrolases"/>
    <property type="match status" value="1"/>
</dbReference>
<evidence type="ECO:0000313" key="5">
    <source>
        <dbReference type="Proteomes" id="UP000054396"/>
    </source>
</evidence>
<dbReference type="InterPro" id="IPR011324">
    <property type="entry name" value="Cytotoxic_necrot_fac-like_cat"/>
</dbReference>
<comment type="function">
    <text evidence="3">Probably deamidates glutamine residues to glutamate on methyl-accepting chemotaxis receptors (MCPs), playing an important role in chemotaxis.</text>
</comment>
<evidence type="ECO:0000256" key="2">
    <source>
        <dbReference type="ARBA" id="ARBA00022801"/>
    </source>
</evidence>
<dbReference type="HAMAP" id="MF_01440">
    <property type="entry name" value="CheD"/>
    <property type="match status" value="1"/>
</dbReference>
<comment type="caution">
    <text evidence="4">The sequence shown here is derived from an EMBL/GenBank/DDBJ whole genome shotgun (WGS) entry which is preliminary data.</text>
</comment>
<dbReference type="PANTHER" id="PTHR35147:SF2">
    <property type="entry name" value="CHEMORECEPTOR GLUTAMINE DEAMIDASE CHED-RELATED"/>
    <property type="match status" value="1"/>
</dbReference>
<dbReference type="InterPro" id="IPR005659">
    <property type="entry name" value="Chemorcpt_Glu_NH3ase_CheD"/>
</dbReference>